<gene>
    <name evidence="1" type="ORF">J1M35_18295</name>
</gene>
<evidence type="ECO:0000313" key="1">
    <source>
        <dbReference type="EMBL" id="QTD44973.1"/>
    </source>
</evidence>
<proteinExistence type="predicted"/>
<reference evidence="1" key="1">
    <citation type="submission" date="2021-03" db="EMBL/GenBank/DDBJ databases">
        <title>Ottowia sp. 27C isolated from the cloaca of a Giant Asian pond turtle (Heosemys grandis).</title>
        <authorList>
            <person name="Spergser J."/>
            <person name="Busse H.-J."/>
        </authorList>
    </citation>
    <scope>NUCLEOTIDE SEQUENCE</scope>
    <source>
        <strain evidence="1">27C</strain>
    </source>
</reference>
<name>A0A975H2L3_9BURK</name>
<dbReference type="KEGG" id="otd:J1M35_18295"/>
<keyword evidence="2" id="KW-1185">Reference proteome</keyword>
<dbReference type="Proteomes" id="UP000663903">
    <property type="component" value="Chromosome"/>
</dbReference>
<accession>A0A975H2L3</accession>
<evidence type="ECO:0000313" key="2">
    <source>
        <dbReference type="Proteomes" id="UP000663903"/>
    </source>
</evidence>
<dbReference type="RefSeq" id="WP_208008726.1">
    <property type="nucleotide sequence ID" value="NZ_CP071796.1"/>
</dbReference>
<sequence length="46" mass="5116">MYLSAIARQESQGLRSDLSLAVLAARADTKTLERVFDRFDARSDNG</sequence>
<dbReference type="AlphaFoldDB" id="A0A975H2L3"/>
<organism evidence="1 2">
    <name type="scientific">Ottowia testudinis</name>
    <dbReference type="NCBI Taxonomy" id="2816950"/>
    <lineage>
        <taxon>Bacteria</taxon>
        <taxon>Pseudomonadati</taxon>
        <taxon>Pseudomonadota</taxon>
        <taxon>Betaproteobacteria</taxon>
        <taxon>Burkholderiales</taxon>
        <taxon>Comamonadaceae</taxon>
        <taxon>Ottowia</taxon>
    </lineage>
</organism>
<protein>
    <submittedName>
        <fullName evidence="1">Uncharacterized protein</fullName>
    </submittedName>
</protein>
<dbReference type="EMBL" id="CP071796">
    <property type="protein sequence ID" value="QTD44973.1"/>
    <property type="molecule type" value="Genomic_DNA"/>
</dbReference>